<accession>A0A948WE40</accession>
<evidence type="ECO:0000313" key="2">
    <source>
        <dbReference type="Proteomes" id="UP000777784"/>
    </source>
</evidence>
<organism evidence="1 2">
    <name type="scientific">Eiseniibacteriota bacterium</name>
    <dbReference type="NCBI Taxonomy" id="2212470"/>
    <lineage>
        <taxon>Bacteria</taxon>
        <taxon>Candidatus Eiseniibacteriota</taxon>
    </lineage>
</organism>
<protein>
    <submittedName>
        <fullName evidence="1">YdeI/OmpD-associated family protein</fullName>
    </submittedName>
</protein>
<dbReference type="EMBL" id="JAHJDP010000091">
    <property type="protein sequence ID" value="MBU2692423.1"/>
    <property type="molecule type" value="Genomic_DNA"/>
</dbReference>
<comment type="caution">
    <text evidence="1">The sequence shown here is derived from an EMBL/GenBank/DDBJ whole genome shotgun (WGS) entry which is preliminary data.</text>
</comment>
<proteinExistence type="predicted"/>
<sequence>MENFLYITLRNEWRAWLKENHHRSKCIWLIFYKIHSGKALIPYEDAVEEALCFGWIDSIIKKIDADRYARKFTPRKDGSKWSELNKKRARKLIKQKRMLKAGMDKIKIAKENGEWNRPSLSGRPPEVPAAFKAALAKNRKAKEFYARLAPSYQKQFIGWIASAKKGVTRDRRIKEAVYSLERGQKLGMK</sequence>
<name>A0A948WE40_UNCEI</name>
<gene>
    <name evidence="1" type="ORF">KJ970_15980</name>
</gene>
<reference evidence="1" key="1">
    <citation type="submission" date="2021-05" db="EMBL/GenBank/DDBJ databases">
        <title>Energy efficiency and biological interactions define the core microbiome of deep oligotrophic groundwater.</title>
        <authorList>
            <person name="Mehrshad M."/>
            <person name="Lopez-Fernandez M."/>
            <person name="Bell E."/>
            <person name="Bernier-Latmani R."/>
            <person name="Bertilsson S."/>
            <person name="Dopson M."/>
        </authorList>
    </citation>
    <scope>NUCLEOTIDE SEQUENCE</scope>
    <source>
        <strain evidence="1">Modern_marine.mb.64</strain>
    </source>
</reference>
<dbReference type="Proteomes" id="UP000777784">
    <property type="component" value="Unassembled WGS sequence"/>
</dbReference>
<evidence type="ECO:0000313" key="1">
    <source>
        <dbReference type="EMBL" id="MBU2692423.1"/>
    </source>
</evidence>
<dbReference type="Pfam" id="PF13376">
    <property type="entry name" value="OmdA"/>
    <property type="match status" value="1"/>
</dbReference>
<dbReference type="AlphaFoldDB" id="A0A948WE40"/>